<keyword evidence="1" id="KW-1133">Transmembrane helix</keyword>
<feature type="transmembrane region" description="Helical" evidence="1">
    <location>
        <begin position="350"/>
        <end position="372"/>
    </location>
</feature>
<feature type="transmembrane region" description="Helical" evidence="1">
    <location>
        <begin position="256"/>
        <end position="274"/>
    </location>
</feature>
<name>A0A6G7ZQE5_9SPHN</name>
<sequence length="373" mass="41243">MSGELEAIGEAVTGGMLGRAVEPTAGEADGHTHEKRCLNCGCDLTGPYCQCCGQQAHVHRTLGAFFHDLLHGVFHFEGKIWRTLPKLAWRPGELTRDYIGGQRARFVSPVALFLFSVFLMFAIVSLVGGPLHFNSTPEASAETKRDLAQAQTENLAELKALETRRATMAKQGEPTAEVDREIARMRKAIDLQATIFESMGAQVQSAPETPTGNVVGEKVTAAADATIPGWFDAAYMKAKENPKLLLYKVQNSAYKFSWALIPISVPFVWLLFLHRRRYRQYRAYDHTVFVTYSLAFMTLGFIALSLLRAIGLPGWVAGWAIALVPPVHMYRQLRGAYALGRFSALWRTAVLIVFAFTASIIFMALLLFLGVLG</sequence>
<reference evidence="2 3" key="1">
    <citation type="submission" date="2020-03" db="EMBL/GenBank/DDBJ databases">
        <title>Sphingomonas sp. nov., isolated from fish.</title>
        <authorList>
            <person name="Hyun D.-W."/>
            <person name="Bae J.-W."/>
        </authorList>
    </citation>
    <scope>NUCLEOTIDE SEQUENCE [LARGE SCALE GENOMIC DNA]</scope>
    <source>
        <strain evidence="2 3">HDW15C</strain>
    </source>
</reference>
<dbReference type="RefSeq" id="WP_166095827.1">
    <property type="nucleotide sequence ID" value="NZ_CP049871.1"/>
</dbReference>
<feature type="transmembrane region" description="Helical" evidence="1">
    <location>
        <begin position="286"/>
        <end position="306"/>
    </location>
</feature>
<dbReference type="InterPro" id="IPR022134">
    <property type="entry name" value="DUF3667"/>
</dbReference>
<keyword evidence="1" id="KW-0812">Transmembrane</keyword>
<proteinExistence type="predicted"/>
<evidence type="ECO:0000313" key="3">
    <source>
        <dbReference type="Proteomes" id="UP000502502"/>
    </source>
</evidence>
<evidence type="ECO:0000256" key="1">
    <source>
        <dbReference type="SAM" id="Phobius"/>
    </source>
</evidence>
<dbReference type="Pfam" id="PF12412">
    <property type="entry name" value="DUF3667"/>
    <property type="match status" value="1"/>
</dbReference>
<dbReference type="Proteomes" id="UP000502502">
    <property type="component" value="Chromosome"/>
</dbReference>
<feature type="transmembrane region" description="Helical" evidence="1">
    <location>
        <begin position="106"/>
        <end position="127"/>
    </location>
</feature>
<accession>A0A6G7ZQE5</accession>
<gene>
    <name evidence="2" type="ORF">G7078_10495</name>
</gene>
<dbReference type="EMBL" id="CP049871">
    <property type="protein sequence ID" value="QIL03163.1"/>
    <property type="molecule type" value="Genomic_DNA"/>
</dbReference>
<feature type="transmembrane region" description="Helical" evidence="1">
    <location>
        <begin position="312"/>
        <end position="330"/>
    </location>
</feature>
<organism evidence="2 3">
    <name type="scientific">Sphingomonas sinipercae</name>
    <dbReference type="NCBI Taxonomy" id="2714944"/>
    <lineage>
        <taxon>Bacteria</taxon>
        <taxon>Pseudomonadati</taxon>
        <taxon>Pseudomonadota</taxon>
        <taxon>Alphaproteobacteria</taxon>
        <taxon>Sphingomonadales</taxon>
        <taxon>Sphingomonadaceae</taxon>
        <taxon>Sphingomonas</taxon>
    </lineage>
</organism>
<protein>
    <submittedName>
        <fullName evidence="2">DUF3667 domain-containing protein</fullName>
    </submittedName>
</protein>
<dbReference type="KEGG" id="ssin:G7078_10495"/>
<evidence type="ECO:0000313" key="2">
    <source>
        <dbReference type="EMBL" id="QIL03163.1"/>
    </source>
</evidence>
<keyword evidence="3" id="KW-1185">Reference proteome</keyword>
<keyword evidence="1" id="KW-0472">Membrane</keyword>
<dbReference type="AlphaFoldDB" id="A0A6G7ZQE5"/>